<feature type="region of interest" description="Disordered" evidence="5">
    <location>
        <begin position="1"/>
        <end position="91"/>
    </location>
</feature>
<keyword evidence="9" id="KW-1185">Reference proteome</keyword>
<sequence>MADTENAAQSASNPAEAPAPMEVVQSEETTVKPTAAGDDGEVKWDLSKSGDKNDRGNDRDEQRNGDRRDYRGGRGRSQYPSSGFQKKKKSVHIQQWLEAHPDNFDRHNTEFDDLPETDDPEQIRAQVEFYFSSQNLATDEHLFLELEGPKNRPVSLKHVTSFKRMRRFAPYTAIVNALRESKHIDLVDGGDFGQESIKLKEPLKVDAKPGDDEKEPSTLELFNRLKHRSSNDMTASAYVKNFGDEQKADQITLEQFFRPYGAVVVRKRRNDDQSWKGSVFVEFDTEDSQKQFLALDPKPKFNDNELITMSKKEYVEMKCKEKGIKPDWELTEQELAEKRQKQRGQNGNSRGRGGDRSHRGGGRGRGRGGRGGRGGFGGGRDRDRDRSPRRRRDRSASDGSVDERDWKTRRDRFKNGKDDRATRGHSDRKERKDLERDAHGVPVVRDSRTDAEIAAASNKRKARDDEERAESPKKSKIEIKQDE</sequence>
<feature type="compositionally biased region" description="Polar residues" evidence="5">
    <location>
        <begin position="1"/>
        <end position="13"/>
    </location>
</feature>
<dbReference type="InterPro" id="IPR036390">
    <property type="entry name" value="WH_DNA-bd_sf"/>
</dbReference>
<evidence type="ECO:0000259" key="6">
    <source>
        <dbReference type="PROSITE" id="PS50102"/>
    </source>
</evidence>
<dbReference type="InterPro" id="IPR012677">
    <property type="entry name" value="Nucleotide-bd_a/b_plait_sf"/>
</dbReference>
<dbReference type="InterPro" id="IPR006630">
    <property type="entry name" value="La_HTH"/>
</dbReference>
<dbReference type="SUPFAM" id="SSF54928">
    <property type="entry name" value="RNA-binding domain, RBD"/>
    <property type="match status" value="1"/>
</dbReference>
<dbReference type="GO" id="GO:0003729">
    <property type="term" value="F:mRNA binding"/>
    <property type="evidence" value="ECO:0007669"/>
    <property type="project" value="TreeGrafter"/>
</dbReference>
<comment type="caution">
    <text evidence="8">The sequence shown here is derived from an EMBL/GenBank/DDBJ whole genome shotgun (WGS) entry which is preliminary data.</text>
</comment>
<dbReference type="SMART" id="SM00715">
    <property type="entry name" value="LA"/>
    <property type="match status" value="1"/>
</dbReference>
<dbReference type="PANTHER" id="PTHR22792:SF140">
    <property type="entry name" value="ACHILLES, ISOFORM A"/>
    <property type="match status" value="1"/>
</dbReference>
<evidence type="ECO:0000313" key="9">
    <source>
        <dbReference type="Proteomes" id="UP001140560"/>
    </source>
</evidence>
<dbReference type="InterPro" id="IPR045180">
    <property type="entry name" value="La_dom_prot"/>
</dbReference>
<evidence type="ECO:0000256" key="5">
    <source>
        <dbReference type="SAM" id="MobiDB-lite"/>
    </source>
</evidence>
<accession>A0A9W8Y1Z3</accession>
<dbReference type="InterPro" id="IPR000504">
    <property type="entry name" value="RRM_dom"/>
</dbReference>
<feature type="compositionally biased region" description="Basic residues" evidence="5">
    <location>
        <begin position="359"/>
        <end position="370"/>
    </location>
</feature>
<name>A0A9W8Y1Z3_9PLEO</name>
<protein>
    <submittedName>
        <fullName evidence="8">Uncharacterized protein</fullName>
    </submittedName>
</protein>
<dbReference type="PROSITE" id="PS50961">
    <property type="entry name" value="HTH_LA"/>
    <property type="match status" value="1"/>
</dbReference>
<dbReference type="AlphaFoldDB" id="A0A9W8Y1Z3"/>
<dbReference type="PRINTS" id="PR00302">
    <property type="entry name" value="LUPUSLA"/>
</dbReference>
<dbReference type="GO" id="GO:0006396">
    <property type="term" value="P:RNA processing"/>
    <property type="evidence" value="ECO:0007669"/>
    <property type="project" value="InterPro"/>
</dbReference>
<dbReference type="OrthoDB" id="439993at2759"/>
<feature type="compositionally biased region" description="Basic and acidic residues" evidence="5">
    <location>
        <begin position="40"/>
        <end position="72"/>
    </location>
</feature>
<keyword evidence="2 4" id="KW-0694">RNA-binding</keyword>
<dbReference type="Pfam" id="PF00076">
    <property type="entry name" value="RRM_1"/>
    <property type="match status" value="1"/>
</dbReference>
<dbReference type="InterPro" id="IPR036388">
    <property type="entry name" value="WH-like_DNA-bd_sf"/>
</dbReference>
<dbReference type="Gene3D" id="3.30.70.330">
    <property type="match status" value="1"/>
</dbReference>
<evidence type="ECO:0000256" key="1">
    <source>
        <dbReference type="ARBA" id="ARBA00004123"/>
    </source>
</evidence>
<dbReference type="GO" id="GO:1990904">
    <property type="term" value="C:ribonucleoprotein complex"/>
    <property type="evidence" value="ECO:0007669"/>
    <property type="project" value="InterPro"/>
</dbReference>
<dbReference type="SMART" id="SM00360">
    <property type="entry name" value="RRM"/>
    <property type="match status" value="1"/>
</dbReference>
<evidence type="ECO:0000313" key="8">
    <source>
        <dbReference type="EMBL" id="KAJ4364511.1"/>
    </source>
</evidence>
<evidence type="ECO:0000259" key="7">
    <source>
        <dbReference type="PROSITE" id="PS50961"/>
    </source>
</evidence>
<feature type="compositionally biased region" description="Basic and acidic residues" evidence="5">
    <location>
        <begin position="462"/>
        <end position="483"/>
    </location>
</feature>
<organism evidence="8 9">
    <name type="scientific">Neocucurbitaria cava</name>
    <dbReference type="NCBI Taxonomy" id="798079"/>
    <lineage>
        <taxon>Eukaryota</taxon>
        <taxon>Fungi</taxon>
        <taxon>Dikarya</taxon>
        <taxon>Ascomycota</taxon>
        <taxon>Pezizomycotina</taxon>
        <taxon>Dothideomycetes</taxon>
        <taxon>Pleosporomycetidae</taxon>
        <taxon>Pleosporales</taxon>
        <taxon>Pleosporineae</taxon>
        <taxon>Cucurbitariaceae</taxon>
        <taxon>Neocucurbitaria</taxon>
    </lineage>
</organism>
<keyword evidence="3" id="KW-0539">Nucleus</keyword>
<dbReference type="GO" id="GO:0005634">
    <property type="term" value="C:nucleus"/>
    <property type="evidence" value="ECO:0007669"/>
    <property type="project" value="UniProtKB-SubCell"/>
</dbReference>
<feature type="domain" description="HTH La-type RNA-binding" evidence="7">
    <location>
        <begin position="113"/>
        <end position="203"/>
    </location>
</feature>
<feature type="region of interest" description="Disordered" evidence="5">
    <location>
        <begin position="335"/>
        <end position="483"/>
    </location>
</feature>
<feature type="domain" description="RRM" evidence="6">
    <location>
        <begin position="235"/>
        <end position="320"/>
    </location>
</feature>
<reference evidence="8" key="1">
    <citation type="submission" date="2022-10" db="EMBL/GenBank/DDBJ databases">
        <title>Tapping the CABI collections for fungal endophytes: first genome assemblies for Collariella, Neodidymelliopsis, Ascochyta clinopodiicola, Didymella pomorum, Didymosphaeria variabile, Neocosmospora piperis and Neocucurbitaria cava.</title>
        <authorList>
            <person name="Hill R."/>
        </authorList>
    </citation>
    <scope>NUCLEOTIDE SEQUENCE</scope>
    <source>
        <strain evidence="8">IMI 356814</strain>
    </source>
</reference>
<dbReference type="PROSITE" id="PS50102">
    <property type="entry name" value="RRM"/>
    <property type="match status" value="1"/>
</dbReference>
<dbReference type="EMBL" id="JAPEUY010000017">
    <property type="protein sequence ID" value="KAJ4364511.1"/>
    <property type="molecule type" value="Genomic_DNA"/>
</dbReference>
<dbReference type="PANTHER" id="PTHR22792">
    <property type="entry name" value="LUPUS LA PROTEIN-RELATED"/>
    <property type="match status" value="1"/>
</dbReference>
<gene>
    <name evidence="8" type="ORF">N0V83_009106</name>
</gene>
<proteinExistence type="predicted"/>
<dbReference type="CDD" id="cd12291">
    <property type="entry name" value="RRM1_La"/>
    <property type="match status" value="1"/>
</dbReference>
<dbReference type="InterPro" id="IPR002344">
    <property type="entry name" value="Lupus_La"/>
</dbReference>
<dbReference type="Gene3D" id="1.10.10.10">
    <property type="entry name" value="Winged helix-like DNA-binding domain superfamily/Winged helix DNA-binding domain"/>
    <property type="match status" value="1"/>
</dbReference>
<dbReference type="Proteomes" id="UP001140560">
    <property type="component" value="Unassembled WGS sequence"/>
</dbReference>
<comment type="subcellular location">
    <subcellularLocation>
        <location evidence="1">Nucleus</location>
    </subcellularLocation>
</comment>
<dbReference type="Pfam" id="PF05383">
    <property type="entry name" value="La"/>
    <property type="match status" value="1"/>
</dbReference>
<evidence type="ECO:0000256" key="3">
    <source>
        <dbReference type="ARBA" id="ARBA00023242"/>
    </source>
</evidence>
<dbReference type="SUPFAM" id="SSF46785">
    <property type="entry name" value="Winged helix' DNA-binding domain"/>
    <property type="match status" value="1"/>
</dbReference>
<evidence type="ECO:0000256" key="2">
    <source>
        <dbReference type="ARBA" id="ARBA00022884"/>
    </source>
</evidence>
<dbReference type="InterPro" id="IPR035979">
    <property type="entry name" value="RBD_domain_sf"/>
</dbReference>
<feature type="compositionally biased region" description="Basic and acidic residues" evidence="5">
    <location>
        <begin position="401"/>
        <end position="451"/>
    </location>
</feature>
<evidence type="ECO:0000256" key="4">
    <source>
        <dbReference type="PROSITE-ProRule" id="PRU00332"/>
    </source>
</evidence>